<dbReference type="Pfam" id="PF13582">
    <property type="entry name" value="Reprolysin_3"/>
    <property type="match status" value="1"/>
</dbReference>
<dbReference type="InterPro" id="IPR036116">
    <property type="entry name" value="FN3_sf"/>
</dbReference>
<dbReference type="SUPFAM" id="SSF49299">
    <property type="entry name" value="PKD domain"/>
    <property type="match status" value="2"/>
</dbReference>
<dbReference type="SUPFAM" id="SSF49265">
    <property type="entry name" value="Fibronectin type III"/>
    <property type="match status" value="1"/>
</dbReference>
<dbReference type="PROSITE" id="PS50093">
    <property type="entry name" value="PKD"/>
    <property type="match status" value="2"/>
</dbReference>
<dbReference type="RefSeq" id="WP_126520004.1">
    <property type="nucleotide sequence ID" value="NZ_RXNU01000004.1"/>
</dbReference>
<keyword evidence="2" id="KW-0732">Signal</keyword>
<dbReference type="Gene3D" id="2.60.40.10">
    <property type="entry name" value="Immunoglobulins"/>
    <property type="match status" value="3"/>
</dbReference>
<dbReference type="Pfam" id="PF18911">
    <property type="entry name" value="PKD_4"/>
    <property type="match status" value="2"/>
</dbReference>
<feature type="compositionally biased region" description="Low complexity" evidence="1">
    <location>
        <begin position="24"/>
        <end position="38"/>
    </location>
</feature>
<dbReference type="Pfam" id="PF00041">
    <property type="entry name" value="fn3"/>
    <property type="match status" value="1"/>
</dbReference>
<gene>
    <name evidence="5" type="ORF">EKG38_09410</name>
</gene>
<dbReference type="InterPro" id="IPR003961">
    <property type="entry name" value="FN3_dom"/>
</dbReference>
<feature type="domain" description="Fibronectin type-III" evidence="4">
    <location>
        <begin position="821"/>
        <end position="913"/>
    </location>
</feature>
<dbReference type="CDD" id="cd00063">
    <property type="entry name" value="FN3"/>
    <property type="match status" value="1"/>
</dbReference>
<evidence type="ECO:0000256" key="1">
    <source>
        <dbReference type="SAM" id="MobiDB-lite"/>
    </source>
</evidence>
<feature type="signal peptide" evidence="2">
    <location>
        <begin position="1"/>
        <end position="19"/>
    </location>
</feature>
<organism evidence="5 6">
    <name type="scientific">Shewanella canadensis</name>
    <dbReference type="NCBI Taxonomy" id="271096"/>
    <lineage>
        <taxon>Bacteria</taxon>
        <taxon>Pseudomonadati</taxon>
        <taxon>Pseudomonadota</taxon>
        <taxon>Gammaproteobacteria</taxon>
        <taxon>Alteromonadales</taxon>
        <taxon>Shewanellaceae</taxon>
        <taxon>Shewanella</taxon>
    </lineage>
</organism>
<dbReference type="SMART" id="SM00060">
    <property type="entry name" value="FN3"/>
    <property type="match status" value="1"/>
</dbReference>
<dbReference type="GO" id="GO:0016020">
    <property type="term" value="C:membrane"/>
    <property type="evidence" value="ECO:0007669"/>
    <property type="project" value="TreeGrafter"/>
</dbReference>
<sequence length="995" mass="106166">MDYKANIMRVALLSLSLSAAGLSGSDAAAANPTTNTNTKAISETPSNPGAQHRAFPDVNLPEPANGEHAIGLLGDKLPAMAAAYEMSTADFAKMIREDRSVWLDHQGRIFYVEVEAPADLAEPDPGSDPETVLSESQTFMLHSRPGASRVIHLDFDGHITEGRQWNTSYNTGTIVSPPYNREGSSDSFTQNELDYIYLMWKQVAEDYAPFDVDITTQEPPQSTITRSDSNDPYYGTRVVMTQDNFANCGCGGFAYVGVFDYYGDRYKPAFVFNTSVVGAGEAISHEAGHNLGLSHDGQNGGSSYYQGHGSGATGWAPIMGVGYYRSLVQWSKGEYPQANQFQDDIQVIQNYGAPLMLDDHGDSIANATALIESPNGDTTILEGSGLIRRRDDMDMFSFTAGAGSFTLNISPSAVSPNLDILAQLYNSSGTLIASNNPSSSLPAAISGSFANGGEYYLKVDGIGKGDLSTGYSDYGSLGWYSINGSVQNDSNLQAPTAVAASVGYVPGYAPITAFFEGSASTDDIGITGYSWDFGDGNLASGVSPSHEYQAPGEYTVTLTVTDSDNLTDSDTLAIFVVNNPPIAVANADSYSGTAPHSIQFYSTGSKDQDDLGTITYAWLFGDGNGSTSANPSHLYAAQGTYTPSLTVTDNLGDQDSITLSDVSISPPAYLDQYAQGEILGSGTVGGNYTDTFDNSSAQTIRERESGGRKSSRYSYLQHTWLFNVTPGNTVTLHLNAWMTNSSDSDEMRFSYSVNGGAYTEFTSIQNSVDVGLASFLMPQGTSGEVRIRVEDTDHTPGRRSLDTVTIQQLYISSETLLGGDVPATPTLQSATPISSSQIDINWTDASNDESGFNIERSIDESSWSSAGSVGANVTDFSDSGLSADTTYYYRVTAFNGYGSSVESNTVSATTEAASPINLTATGRKVKGVKHIDLQWYQYQDVDIYFDNDDAIFASGGSDEPYSYDFDTGLKGGATHTIQVCNAGGGDCSEVVTVIF</sequence>
<dbReference type="SUPFAM" id="SSF55486">
    <property type="entry name" value="Metalloproteases ('zincins'), catalytic domain"/>
    <property type="match status" value="1"/>
</dbReference>
<accession>A0A3S0IT46</accession>
<dbReference type="Gene3D" id="3.40.390.10">
    <property type="entry name" value="Collagenase (Catalytic Domain)"/>
    <property type="match status" value="1"/>
</dbReference>
<dbReference type="SMART" id="SM00089">
    <property type="entry name" value="PKD"/>
    <property type="match status" value="2"/>
</dbReference>
<evidence type="ECO:0000256" key="2">
    <source>
        <dbReference type="SAM" id="SignalP"/>
    </source>
</evidence>
<dbReference type="InterPro" id="IPR029865">
    <property type="entry name" value="KIAA0319-like"/>
</dbReference>
<dbReference type="InterPro" id="IPR024079">
    <property type="entry name" value="MetalloPept_cat_dom_sf"/>
</dbReference>
<reference evidence="5 6" key="1">
    <citation type="submission" date="2018-12" db="EMBL/GenBank/DDBJ databases">
        <authorList>
            <person name="Yu L."/>
        </authorList>
    </citation>
    <scope>NUCLEOTIDE SEQUENCE [LARGE SCALE GENOMIC DNA]</scope>
    <source>
        <strain evidence="5 6">HAW-EB2</strain>
    </source>
</reference>
<dbReference type="InterPro" id="IPR000601">
    <property type="entry name" value="PKD_dom"/>
</dbReference>
<dbReference type="CDD" id="cd00146">
    <property type="entry name" value="PKD"/>
    <property type="match status" value="2"/>
</dbReference>
<dbReference type="GO" id="GO:0008237">
    <property type="term" value="F:metallopeptidase activity"/>
    <property type="evidence" value="ECO:0007669"/>
    <property type="project" value="InterPro"/>
</dbReference>
<dbReference type="EMBL" id="RXNU01000004">
    <property type="protein sequence ID" value="RTR39133.1"/>
    <property type="molecule type" value="Genomic_DNA"/>
</dbReference>
<comment type="caution">
    <text evidence="5">The sequence shown here is derived from an EMBL/GenBank/DDBJ whole genome shotgun (WGS) entry which is preliminary data.</text>
</comment>
<dbReference type="AlphaFoldDB" id="A0A3S0IT46"/>
<dbReference type="Proteomes" id="UP000267448">
    <property type="component" value="Unassembled WGS sequence"/>
</dbReference>
<dbReference type="InterPro" id="IPR022409">
    <property type="entry name" value="PKD/Chitinase_dom"/>
</dbReference>
<dbReference type="PANTHER" id="PTHR46182:SF2">
    <property type="entry name" value="FI19480P1"/>
    <property type="match status" value="1"/>
</dbReference>
<dbReference type="PROSITE" id="PS50853">
    <property type="entry name" value="FN3"/>
    <property type="match status" value="1"/>
</dbReference>
<dbReference type="OrthoDB" id="9775889at2"/>
<dbReference type="InterPro" id="IPR035986">
    <property type="entry name" value="PKD_dom_sf"/>
</dbReference>
<proteinExistence type="predicted"/>
<dbReference type="Gene3D" id="2.60.120.380">
    <property type="match status" value="1"/>
</dbReference>
<dbReference type="InterPro" id="IPR013783">
    <property type="entry name" value="Ig-like_fold"/>
</dbReference>
<dbReference type="PANTHER" id="PTHR46182">
    <property type="entry name" value="FI19480P1"/>
    <property type="match status" value="1"/>
</dbReference>
<feature type="domain" description="PKD" evidence="3">
    <location>
        <begin position="581"/>
        <end position="658"/>
    </location>
</feature>
<feature type="region of interest" description="Disordered" evidence="1">
    <location>
        <begin position="24"/>
        <end position="54"/>
    </location>
</feature>
<keyword evidence="6" id="KW-1185">Reference proteome</keyword>
<evidence type="ECO:0000313" key="5">
    <source>
        <dbReference type="EMBL" id="RTR39133.1"/>
    </source>
</evidence>
<protein>
    <submittedName>
        <fullName evidence="5">PKD domain-containing protein</fullName>
    </submittedName>
</protein>
<feature type="chain" id="PRO_5018695982" evidence="2">
    <location>
        <begin position="20"/>
        <end position="995"/>
    </location>
</feature>
<evidence type="ECO:0000313" key="6">
    <source>
        <dbReference type="Proteomes" id="UP000267448"/>
    </source>
</evidence>
<feature type="domain" description="PKD" evidence="3">
    <location>
        <begin position="496"/>
        <end position="576"/>
    </location>
</feature>
<name>A0A3S0IT46_9GAMM</name>
<evidence type="ECO:0000259" key="4">
    <source>
        <dbReference type="PROSITE" id="PS50853"/>
    </source>
</evidence>
<feature type="compositionally biased region" description="Polar residues" evidence="1">
    <location>
        <begin position="39"/>
        <end position="49"/>
    </location>
</feature>
<dbReference type="GO" id="GO:0031410">
    <property type="term" value="C:cytoplasmic vesicle"/>
    <property type="evidence" value="ECO:0007669"/>
    <property type="project" value="TreeGrafter"/>
</dbReference>
<evidence type="ECO:0000259" key="3">
    <source>
        <dbReference type="PROSITE" id="PS50093"/>
    </source>
</evidence>